<dbReference type="Proteomes" id="UP000317421">
    <property type="component" value="Unassembled WGS sequence"/>
</dbReference>
<dbReference type="InterPro" id="IPR011990">
    <property type="entry name" value="TPR-like_helical_dom_sf"/>
</dbReference>
<protein>
    <submittedName>
        <fullName evidence="2">Uncharacterized protein</fullName>
    </submittedName>
</protein>
<sequence>MSRPPFRYRLADWFARRARDCGYFWDRLVGPFERLFGRLGEGVFTAFDSFEGLESFVVRLVRVLFWPLLAPFRLIGRFLPKGGGPFQSLGAAVGRFAGGAFHLAERLNLDGLLLFIGKLLTPIWWPIGSLLGFINAWLATRLTRELLLAAPALLFALPFGYVAVQGAMLGKGQIAERYKIGVREAAEAGDYQTVSLLERKLAQLGVDTRRSDYRTAVALAEDGDLVAAYQRMQRLAPEDHLGYPPAHFWVVQRLITGALNEEHDPRLAEGREAALAIADRHLKQLDELGVKNVGLAQMKGYVFALTGRQREAVDVLQPFSREPNVAPMRLRLLAQLRDIERARDQAKVVLEIVSEPRWKDSATSEGYEAWALAAELLNNSSQIEAALKEWSNADSDDKRPRELLANYRRQQTLRLLGSATTSPERTVDVLIDAVRLGAPAEWIDAVTNRLAELRRVSRHGERVWNELMAREDLPNGLVFTLATAAAAQGDIAAAREGFHKLVEAETTEGVVWNNYAWTLLQEPDPDPVAALAAVTRAIELKPGDFRFRETRGQTFIALSRWEEAIDDLEFALNGMPESPEVHRSLASAYEATSHPQLAEIHRRHAEK</sequence>
<feature type="transmembrane region" description="Helical" evidence="1">
    <location>
        <begin position="146"/>
        <end position="169"/>
    </location>
</feature>
<organism evidence="2 3">
    <name type="scientific">Botrimarina colliarenosi</name>
    <dbReference type="NCBI Taxonomy" id="2528001"/>
    <lineage>
        <taxon>Bacteria</taxon>
        <taxon>Pseudomonadati</taxon>
        <taxon>Planctomycetota</taxon>
        <taxon>Planctomycetia</taxon>
        <taxon>Pirellulales</taxon>
        <taxon>Lacipirellulaceae</taxon>
        <taxon>Botrimarina</taxon>
    </lineage>
</organism>
<dbReference type="OrthoDB" id="236051at2"/>
<gene>
    <name evidence="2" type="ORF">Pla108_32470</name>
</gene>
<dbReference type="AlphaFoldDB" id="A0A5C6A9S3"/>
<dbReference type="Gene3D" id="1.25.40.10">
    <property type="entry name" value="Tetratricopeptide repeat domain"/>
    <property type="match status" value="1"/>
</dbReference>
<dbReference type="SUPFAM" id="SSF48452">
    <property type="entry name" value="TPR-like"/>
    <property type="match status" value="1"/>
</dbReference>
<comment type="caution">
    <text evidence="2">The sequence shown here is derived from an EMBL/GenBank/DDBJ whole genome shotgun (WGS) entry which is preliminary data.</text>
</comment>
<proteinExistence type="predicted"/>
<evidence type="ECO:0000256" key="1">
    <source>
        <dbReference type="SAM" id="Phobius"/>
    </source>
</evidence>
<reference evidence="2 3" key="1">
    <citation type="submission" date="2019-02" db="EMBL/GenBank/DDBJ databases">
        <title>Deep-cultivation of Planctomycetes and their phenomic and genomic characterization uncovers novel biology.</title>
        <authorList>
            <person name="Wiegand S."/>
            <person name="Jogler M."/>
            <person name="Boedeker C."/>
            <person name="Pinto D."/>
            <person name="Vollmers J."/>
            <person name="Rivas-Marin E."/>
            <person name="Kohn T."/>
            <person name="Peeters S.H."/>
            <person name="Heuer A."/>
            <person name="Rast P."/>
            <person name="Oberbeckmann S."/>
            <person name="Bunk B."/>
            <person name="Jeske O."/>
            <person name="Meyerdierks A."/>
            <person name="Storesund J.E."/>
            <person name="Kallscheuer N."/>
            <person name="Luecker S."/>
            <person name="Lage O.M."/>
            <person name="Pohl T."/>
            <person name="Merkel B.J."/>
            <person name="Hornburger P."/>
            <person name="Mueller R.-W."/>
            <person name="Bruemmer F."/>
            <person name="Labrenz M."/>
            <person name="Spormann A.M."/>
            <person name="Op Den Camp H."/>
            <person name="Overmann J."/>
            <person name="Amann R."/>
            <person name="Jetten M.S.M."/>
            <person name="Mascher T."/>
            <person name="Medema M.H."/>
            <person name="Devos D.P."/>
            <person name="Kaster A.-K."/>
            <person name="Ovreas L."/>
            <person name="Rohde M."/>
            <person name="Galperin M.Y."/>
            <person name="Jogler C."/>
        </authorList>
    </citation>
    <scope>NUCLEOTIDE SEQUENCE [LARGE SCALE GENOMIC DNA]</scope>
    <source>
        <strain evidence="2 3">Pla108</strain>
    </source>
</reference>
<evidence type="ECO:0000313" key="2">
    <source>
        <dbReference type="EMBL" id="TWT96160.1"/>
    </source>
</evidence>
<name>A0A5C6A9S3_9BACT</name>
<keyword evidence="1" id="KW-1133">Transmembrane helix</keyword>
<dbReference type="RefSeq" id="WP_146445942.1">
    <property type="nucleotide sequence ID" value="NZ_SJPR01000004.1"/>
</dbReference>
<keyword evidence="1" id="KW-0812">Transmembrane</keyword>
<feature type="transmembrane region" description="Helical" evidence="1">
    <location>
        <begin position="112"/>
        <end position="134"/>
    </location>
</feature>
<dbReference type="EMBL" id="SJPR01000004">
    <property type="protein sequence ID" value="TWT96160.1"/>
    <property type="molecule type" value="Genomic_DNA"/>
</dbReference>
<evidence type="ECO:0000313" key="3">
    <source>
        <dbReference type="Proteomes" id="UP000317421"/>
    </source>
</evidence>
<keyword evidence="3" id="KW-1185">Reference proteome</keyword>
<keyword evidence="1" id="KW-0472">Membrane</keyword>
<accession>A0A5C6A9S3</accession>